<evidence type="ECO:0000313" key="2">
    <source>
        <dbReference type="EMBL" id="GAA4171026.1"/>
    </source>
</evidence>
<sequence length="66" mass="7120">MNSFDSETDGRTAVAGEQIDDSVPERALMGMSSADAREIVAAFRSARRGLLLEGDSITALRDYGRL</sequence>
<gene>
    <name evidence="2" type="ORF">GCM10022287_09820</name>
</gene>
<name>A0ABP7ZUV5_9MICO</name>
<organism evidence="2 3">
    <name type="scientific">Gryllotalpicola koreensis</name>
    <dbReference type="NCBI Taxonomy" id="993086"/>
    <lineage>
        <taxon>Bacteria</taxon>
        <taxon>Bacillati</taxon>
        <taxon>Actinomycetota</taxon>
        <taxon>Actinomycetes</taxon>
        <taxon>Micrococcales</taxon>
        <taxon>Microbacteriaceae</taxon>
        <taxon>Gryllotalpicola</taxon>
    </lineage>
</organism>
<accession>A0ABP7ZUV5</accession>
<evidence type="ECO:0000313" key="3">
    <source>
        <dbReference type="Proteomes" id="UP001501079"/>
    </source>
</evidence>
<proteinExistence type="predicted"/>
<keyword evidence="3" id="KW-1185">Reference proteome</keyword>
<dbReference type="EMBL" id="BAABBW010000001">
    <property type="protein sequence ID" value="GAA4171026.1"/>
    <property type="molecule type" value="Genomic_DNA"/>
</dbReference>
<protein>
    <submittedName>
        <fullName evidence="2">Uncharacterized protein</fullName>
    </submittedName>
</protein>
<dbReference type="Proteomes" id="UP001501079">
    <property type="component" value="Unassembled WGS sequence"/>
</dbReference>
<feature type="region of interest" description="Disordered" evidence="1">
    <location>
        <begin position="1"/>
        <end position="21"/>
    </location>
</feature>
<comment type="caution">
    <text evidence="2">The sequence shown here is derived from an EMBL/GenBank/DDBJ whole genome shotgun (WGS) entry which is preliminary data.</text>
</comment>
<evidence type="ECO:0000256" key="1">
    <source>
        <dbReference type="SAM" id="MobiDB-lite"/>
    </source>
</evidence>
<reference evidence="3" key="1">
    <citation type="journal article" date="2019" name="Int. J. Syst. Evol. Microbiol.">
        <title>The Global Catalogue of Microorganisms (GCM) 10K type strain sequencing project: providing services to taxonomists for standard genome sequencing and annotation.</title>
        <authorList>
            <consortium name="The Broad Institute Genomics Platform"/>
            <consortium name="The Broad Institute Genome Sequencing Center for Infectious Disease"/>
            <person name="Wu L."/>
            <person name="Ma J."/>
        </authorList>
    </citation>
    <scope>NUCLEOTIDE SEQUENCE [LARGE SCALE GENOMIC DNA]</scope>
    <source>
        <strain evidence="3">JCM 17591</strain>
    </source>
</reference>
<dbReference type="RefSeq" id="WP_344752158.1">
    <property type="nucleotide sequence ID" value="NZ_BAABBW010000001.1"/>
</dbReference>